<reference evidence="1" key="1">
    <citation type="submission" date="2021-08" db="EMBL/GenBank/DDBJ databases">
        <title>The first chromosome-level gecko genome reveals the dynamic sex chromosomes of Neotropical dwarf geckos (Sphaerodactylidae: Sphaerodactylus).</title>
        <authorList>
            <person name="Pinto B.J."/>
            <person name="Keating S.E."/>
            <person name="Gamble T."/>
        </authorList>
    </citation>
    <scope>NUCLEOTIDE SEQUENCE</scope>
    <source>
        <strain evidence="1">TG3544</strain>
    </source>
</reference>
<keyword evidence="2" id="KW-1185">Reference proteome</keyword>
<comment type="caution">
    <text evidence="1">The sequence shown here is derived from an EMBL/GenBank/DDBJ whole genome shotgun (WGS) entry which is preliminary data.</text>
</comment>
<protein>
    <submittedName>
        <fullName evidence="1">Uncharacterized protein</fullName>
    </submittedName>
</protein>
<gene>
    <name evidence="1" type="ORF">K3G42_003278</name>
</gene>
<accession>A0ACB8EDE9</accession>
<evidence type="ECO:0000313" key="1">
    <source>
        <dbReference type="EMBL" id="KAH7990136.1"/>
    </source>
</evidence>
<name>A0ACB8EDE9_9SAUR</name>
<proteinExistence type="predicted"/>
<evidence type="ECO:0000313" key="2">
    <source>
        <dbReference type="Proteomes" id="UP000827872"/>
    </source>
</evidence>
<sequence>MSKLLGAGSESCKAKTLAYLEREARVSFGRTVARQVAQLKLRTATRSPVSGLIENAVVEKYGKIPCLSPFATDERMILETSKTLNVLYVFSGTYEPYLIHWLVPLQVAFQQTVPTDEHPYELAMYLHSLHQNLFPSWSKVQATADSVMSFLEREDSTFFSHLRSSFGKNITTDDKDFLVDLILWEQVSTQPMPTVAKELLANPVFFLRNWLAELHMSSAD</sequence>
<dbReference type="EMBL" id="CM037629">
    <property type="protein sequence ID" value="KAH7990136.1"/>
    <property type="molecule type" value="Genomic_DNA"/>
</dbReference>
<dbReference type="Proteomes" id="UP000827872">
    <property type="component" value="Linkage Group LG16"/>
</dbReference>
<organism evidence="1 2">
    <name type="scientific">Sphaerodactylus townsendi</name>
    <dbReference type="NCBI Taxonomy" id="933632"/>
    <lineage>
        <taxon>Eukaryota</taxon>
        <taxon>Metazoa</taxon>
        <taxon>Chordata</taxon>
        <taxon>Craniata</taxon>
        <taxon>Vertebrata</taxon>
        <taxon>Euteleostomi</taxon>
        <taxon>Lepidosauria</taxon>
        <taxon>Squamata</taxon>
        <taxon>Bifurcata</taxon>
        <taxon>Gekkota</taxon>
        <taxon>Sphaerodactylidae</taxon>
        <taxon>Sphaerodactylus</taxon>
    </lineage>
</organism>